<dbReference type="Proteomes" id="UP000323082">
    <property type="component" value="Unassembled WGS sequence"/>
</dbReference>
<gene>
    <name evidence="2" type="ORF">FW780_17490</name>
</gene>
<protein>
    <submittedName>
        <fullName evidence="2">Uncharacterized protein</fullName>
    </submittedName>
</protein>
<reference evidence="2 3" key="1">
    <citation type="journal article" date="2015" name="Int. J. Syst. Evol. Microbiol.">
        <title>Chryseobacterium sediminis sp. nov., isolated from a river sediment.</title>
        <authorList>
            <person name="Kampfer P."/>
            <person name="Busse H.J."/>
            <person name="McInroy J.A."/>
            <person name="Glaeser S.P."/>
        </authorList>
    </citation>
    <scope>NUCLEOTIDE SEQUENCE [LARGE SCALE GENOMIC DNA]</scope>
    <source>
        <strain evidence="2 3">IMT-174</strain>
    </source>
</reference>
<accession>A0A5B2U2P5</accession>
<proteinExistence type="predicted"/>
<dbReference type="OrthoDB" id="1258167at2"/>
<feature type="region of interest" description="Disordered" evidence="1">
    <location>
        <begin position="1"/>
        <end position="30"/>
    </location>
</feature>
<name>A0A5B2U2P5_9FLAO</name>
<dbReference type="EMBL" id="VUNZ01000003">
    <property type="protein sequence ID" value="KAA2220667.1"/>
    <property type="molecule type" value="Genomic_DNA"/>
</dbReference>
<organism evidence="2 3">
    <name type="scientific">Chryseobacterium sediminis</name>
    <dbReference type="NCBI Taxonomy" id="1679494"/>
    <lineage>
        <taxon>Bacteria</taxon>
        <taxon>Pseudomonadati</taxon>
        <taxon>Bacteroidota</taxon>
        <taxon>Flavobacteriia</taxon>
        <taxon>Flavobacteriales</taxon>
        <taxon>Weeksellaceae</taxon>
        <taxon>Chryseobacterium group</taxon>
        <taxon>Chryseobacterium</taxon>
    </lineage>
</organism>
<comment type="caution">
    <text evidence="2">The sequence shown here is derived from an EMBL/GenBank/DDBJ whole genome shotgun (WGS) entry which is preliminary data.</text>
</comment>
<feature type="compositionally biased region" description="Basic and acidic residues" evidence="1">
    <location>
        <begin position="16"/>
        <end position="30"/>
    </location>
</feature>
<dbReference type="AlphaFoldDB" id="A0A5B2U2P5"/>
<evidence type="ECO:0000313" key="3">
    <source>
        <dbReference type="Proteomes" id="UP000323082"/>
    </source>
</evidence>
<evidence type="ECO:0000256" key="1">
    <source>
        <dbReference type="SAM" id="MobiDB-lite"/>
    </source>
</evidence>
<evidence type="ECO:0000313" key="2">
    <source>
        <dbReference type="EMBL" id="KAA2220667.1"/>
    </source>
</evidence>
<sequence length="135" mass="14967">MEEFPQITNTGGLARTDFDPSTHDKLRPGDKVSTVDWGSFVVPSTLPANGFINREAPTWAGRLYAGSWVADRLADLKNTLSGGNKAADTIYFKDHTFDKNGIKDTTYKTTLKNGENWSKAMQRLYKTSDSVKSSK</sequence>
<feature type="compositionally biased region" description="Polar residues" evidence="1">
    <location>
        <begin position="1"/>
        <end position="11"/>
    </location>
</feature>
<dbReference type="RefSeq" id="WP_149834950.1">
    <property type="nucleotide sequence ID" value="NZ_VUNZ01000003.1"/>
</dbReference>